<sequence length="681" mass="69353">MLCDHRVPYAGVAVVVAMASALVGSQVLLFQASRLSGVDTTGMSAPRAVWFLGRVYAGHLTSVLMLAGGALAALVLVAQAMSVAVQGRRRELALLRLAGASPARVRVMVAREALLLGLAASTAGALAAVPCLRPLAGLLASQDNWAPGHVPAVTPSGLVLTVALMTAVAAVGALVGVRGAARAAAVEAVRESAAEQRRGMTPARWAVAATGAALTAWVWAAGPARLPWEADDGVALWVGGGVAVALCALAPLLAGPAVGLARLPVRALDPGAGLTAWAHARTAARRAGAVVVPITAVAVLATVPVMASNLGSGRDYRADYALSSQVDAALHARSDRPRDDLETAWRDASALPQATGAVRARTSSTSWMVAPAGATGAQILDRARQESFPLTTLARYQATVTAASDPTALVAAAGPRLVEGEADDVHGTGVALRTDATREDGSAYRVGDSITLLGADGGEVTLRVAALFEYGYPFVSTRLLADDTVLPPAAGEPVTEDWFLTAAPGGQDRLLASLAHVAPTGAAVTTGQGWTDDAIAAESRRGASNDATLVGGVCLLAAAVIIQQTLALIRSRRDESRVLRRTGASRTTIVLSVLTETAGLQLLGLAIAAVTVATTWAWLAWALVPYYDDLTAPPAVPWTLLIASTAVALVVPQVVALGAALRVAPSGTPPRGAGGDNRGPR</sequence>
<keyword evidence="4 6" id="KW-1133">Transmembrane helix</keyword>
<comment type="caution">
    <text evidence="8">The sequence shown here is derived from an EMBL/GenBank/DDBJ whole genome shotgun (WGS) entry which is preliminary data.</text>
</comment>
<evidence type="ECO:0000313" key="8">
    <source>
        <dbReference type="EMBL" id="MCZ0857875.1"/>
    </source>
</evidence>
<evidence type="ECO:0000256" key="6">
    <source>
        <dbReference type="SAM" id="Phobius"/>
    </source>
</evidence>
<keyword evidence="5 6" id="KW-0472">Membrane</keyword>
<dbReference type="PANTHER" id="PTHR30287">
    <property type="entry name" value="MEMBRANE COMPONENT OF PREDICTED ABC SUPERFAMILY METABOLITE UPTAKE TRANSPORTER"/>
    <property type="match status" value="1"/>
</dbReference>
<feature type="transmembrane region" description="Helical" evidence="6">
    <location>
        <begin position="63"/>
        <end position="85"/>
    </location>
</feature>
<dbReference type="Pfam" id="PF02687">
    <property type="entry name" value="FtsX"/>
    <property type="match status" value="2"/>
</dbReference>
<dbReference type="InterPro" id="IPR003838">
    <property type="entry name" value="ABC3_permease_C"/>
</dbReference>
<feature type="domain" description="ABC3 transporter permease C-terminal" evidence="7">
    <location>
        <begin position="550"/>
        <end position="663"/>
    </location>
</feature>
<name>A0ABT4I820_9ACTO</name>
<evidence type="ECO:0000259" key="7">
    <source>
        <dbReference type="Pfam" id="PF02687"/>
    </source>
</evidence>
<keyword evidence="9" id="KW-1185">Reference proteome</keyword>
<evidence type="ECO:0000256" key="5">
    <source>
        <dbReference type="ARBA" id="ARBA00023136"/>
    </source>
</evidence>
<dbReference type="PANTHER" id="PTHR30287:SF1">
    <property type="entry name" value="INNER MEMBRANE PROTEIN"/>
    <property type="match status" value="1"/>
</dbReference>
<evidence type="ECO:0000313" key="9">
    <source>
        <dbReference type="Proteomes" id="UP001072034"/>
    </source>
</evidence>
<accession>A0ABT4I820</accession>
<evidence type="ECO:0000256" key="2">
    <source>
        <dbReference type="ARBA" id="ARBA00022475"/>
    </source>
</evidence>
<feature type="transmembrane region" description="Helical" evidence="6">
    <location>
        <begin position="638"/>
        <end position="661"/>
    </location>
</feature>
<proteinExistence type="predicted"/>
<reference evidence="8" key="1">
    <citation type="submission" date="2022-10" db="EMBL/GenBank/DDBJ databases">
        <title>Genome sequence of Actinomyces israelii ATCC 10048.</title>
        <authorList>
            <person name="Watt R.M."/>
            <person name="Tong W.M."/>
        </authorList>
    </citation>
    <scope>NUCLEOTIDE SEQUENCE</scope>
    <source>
        <strain evidence="8">ATCC 10048</strain>
    </source>
</reference>
<feature type="transmembrane region" description="Helical" evidence="6">
    <location>
        <begin position="589"/>
        <end position="618"/>
    </location>
</feature>
<protein>
    <recommendedName>
        <fullName evidence="7">ABC3 transporter permease C-terminal domain-containing protein</fullName>
    </recommendedName>
</protein>
<keyword evidence="2" id="KW-1003">Cell membrane</keyword>
<gene>
    <name evidence="8" type="ORF">OHJ16_07435</name>
</gene>
<comment type="subcellular location">
    <subcellularLocation>
        <location evidence="1">Cell membrane</location>
        <topology evidence="1">Multi-pass membrane protein</topology>
    </subcellularLocation>
</comment>
<dbReference type="InterPro" id="IPR038766">
    <property type="entry name" value="Membrane_comp_ABC_pdt"/>
</dbReference>
<feature type="transmembrane region" description="Helical" evidence="6">
    <location>
        <begin position="7"/>
        <end position="29"/>
    </location>
</feature>
<keyword evidence="3 6" id="KW-0812">Transmembrane</keyword>
<dbReference type="Proteomes" id="UP001072034">
    <property type="component" value="Unassembled WGS sequence"/>
</dbReference>
<dbReference type="EMBL" id="JAPTMY010000013">
    <property type="protein sequence ID" value="MCZ0857875.1"/>
    <property type="molecule type" value="Genomic_DNA"/>
</dbReference>
<feature type="transmembrane region" description="Helical" evidence="6">
    <location>
        <begin position="156"/>
        <end position="181"/>
    </location>
</feature>
<feature type="transmembrane region" description="Helical" evidence="6">
    <location>
        <begin position="202"/>
        <end position="222"/>
    </location>
</feature>
<feature type="transmembrane region" description="Helical" evidence="6">
    <location>
        <begin position="549"/>
        <end position="569"/>
    </location>
</feature>
<feature type="transmembrane region" description="Helical" evidence="6">
    <location>
        <begin position="234"/>
        <end position="254"/>
    </location>
</feature>
<evidence type="ECO:0000256" key="1">
    <source>
        <dbReference type="ARBA" id="ARBA00004651"/>
    </source>
</evidence>
<evidence type="ECO:0000256" key="4">
    <source>
        <dbReference type="ARBA" id="ARBA00022989"/>
    </source>
</evidence>
<feature type="domain" description="ABC3 transporter permease C-terminal" evidence="7">
    <location>
        <begin position="65"/>
        <end position="179"/>
    </location>
</feature>
<feature type="transmembrane region" description="Helical" evidence="6">
    <location>
        <begin position="287"/>
        <end position="307"/>
    </location>
</feature>
<dbReference type="RefSeq" id="WP_268917375.1">
    <property type="nucleotide sequence ID" value="NZ_JAPTMY010000013.1"/>
</dbReference>
<feature type="transmembrane region" description="Helical" evidence="6">
    <location>
        <begin position="113"/>
        <end position="136"/>
    </location>
</feature>
<organism evidence="8 9">
    <name type="scientific">Actinomyces israelii</name>
    <dbReference type="NCBI Taxonomy" id="1659"/>
    <lineage>
        <taxon>Bacteria</taxon>
        <taxon>Bacillati</taxon>
        <taxon>Actinomycetota</taxon>
        <taxon>Actinomycetes</taxon>
        <taxon>Actinomycetales</taxon>
        <taxon>Actinomycetaceae</taxon>
        <taxon>Actinomyces</taxon>
    </lineage>
</organism>
<evidence type="ECO:0000256" key="3">
    <source>
        <dbReference type="ARBA" id="ARBA00022692"/>
    </source>
</evidence>